<name>A0A849AFA6_9MICO</name>
<dbReference type="InterPro" id="IPR002575">
    <property type="entry name" value="Aminoglycoside_PTrfase"/>
</dbReference>
<dbReference type="InterPro" id="IPR011009">
    <property type="entry name" value="Kinase-like_dom_sf"/>
</dbReference>
<dbReference type="Proteomes" id="UP000557772">
    <property type="component" value="Unassembled WGS sequence"/>
</dbReference>
<dbReference type="EMBL" id="JABENB010000001">
    <property type="protein sequence ID" value="NNG38513.1"/>
    <property type="molecule type" value="Genomic_DNA"/>
</dbReference>
<dbReference type="RefSeq" id="WP_171152359.1">
    <property type="nucleotide sequence ID" value="NZ_JABENB010000001.1"/>
</dbReference>
<dbReference type="Pfam" id="PF01636">
    <property type="entry name" value="APH"/>
    <property type="match status" value="1"/>
</dbReference>
<sequence>MTGGVSSAVHEVTVDVRGARTLVILRQYPGGLGLHETLTNEIANLELVAGSGLPVPRVLAADAAGDSTDGSPSLLMTRLPGQVELNPTEPGSWRTRTAELAALVHSLDLPAPTFRPWADSWIAPLAELRVPADAQRPGVWRAAFEVMAAPPPADRAVFLHGDFLPVNLLWSGGAITGLTDWNGIHRGSRAIDVGHCRRYLAALYSPEESEDLRSRYESIAGVALDPWWDLFALLHYDDSQSRWVRRQVAGRCPVDACGMTARVEAVVKGALARF</sequence>
<accession>A0A849AFA6</accession>
<proteinExistence type="predicted"/>
<dbReference type="SUPFAM" id="SSF56112">
    <property type="entry name" value="Protein kinase-like (PK-like)"/>
    <property type="match status" value="1"/>
</dbReference>
<dbReference type="GO" id="GO:0016740">
    <property type="term" value="F:transferase activity"/>
    <property type="evidence" value="ECO:0007669"/>
    <property type="project" value="UniProtKB-KW"/>
</dbReference>
<protein>
    <submittedName>
        <fullName evidence="2">Aminoglycoside phosphotransferase family protein</fullName>
    </submittedName>
</protein>
<reference evidence="2 3" key="1">
    <citation type="submission" date="2020-05" db="EMBL/GenBank/DDBJ databases">
        <title>Flexivirga sp. ID2601S isolated from air conditioner.</title>
        <authorList>
            <person name="Kim D.H."/>
        </authorList>
    </citation>
    <scope>NUCLEOTIDE SEQUENCE [LARGE SCALE GENOMIC DNA]</scope>
    <source>
        <strain evidence="2 3">ID2601S</strain>
    </source>
</reference>
<gene>
    <name evidence="2" type="ORF">HJ588_04385</name>
</gene>
<evidence type="ECO:0000313" key="2">
    <source>
        <dbReference type="EMBL" id="NNG38513.1"/>
    </source>
</evidence>
<dbReference type="PANTHER" id="PTHR21310">
    <property type="entry name" value="AMINOGLYCOSIDE PHOSPHOTRANSFERASE-RELATED-RELATED"/>
    <property type="match status" value="1"/>
</dbReference>
<feature type="domain" description="Aminoglycoside phosphotransferase" evidence="1">
    <location>
        <begin position="13"/>
        <end position="217"/>
    </location>
</feature>
<comment type="caution">
    <text evidence="2">The sequence shown here is derived from an EMBL/GenBank/DDBJ whole genome shotgun (WGS) entry which is preliminary data.</text>
</comment>
<dbReference type="AlphaFoldDB" id="A0A849AFA6"/>
<evidence type="ECO:0000259" key="1">
    <source>
        <dbReference type="Pfam" id="PF01636"/>
    </source>
</evidence>
<evidence type="ECO:0000313" key="3">
    <source>
        <dbReference type="Proteomes" id="UP000557772"/>
    </source>
</evidence>
<dbReference type="InterPro" id="IPR051678">
    <property type="entry name" value="AGP_Transferase"/>
</dbReference>
<keyword evidence="2" id="KW-0808">Transferase</keyword>
<dbReference type="Gene3D" id="3.90.1200.10">
    <property type="match status" value="1"/>
</dbReference>
<organism evidence="2 3">
    <name type="scientific">Flexivirga aerilata</name>
    <dbReference type="NCBI Taxonomy" id="1656889"/>
    <lineage>
        <taxon>Bacteria</taxon>
        <taxon>Bacillati</taxon>
        <taxon>Actinomycetota</taxon>
        <taxon>Actinomycetes</taxon>
        <taxon>Micrococcales</taxon>
        <taxon>Dermacoccaceae</taxon>
        <taxon>Flexivirga</taxon>
    </lineage>
</organism>
<keyword evidence="3" id="KW-1185">Reference proteome</keyword>